<dbReference type="EMBL" id="JBHSAF010000001">
    <property type="protein sequence ID" value="MFC3912498.1"/>
    <property type="molecule type" value="Genomic_DNA"/>
</dbReference>
<dbReference type="RefSeq" id="WP_377150605.1">
    <property type="nucleotide sequence ID" value="NZ_JBHSAF010000001.1"/>
</dbReference>
<proteinExistence type="predicted"/>
<evidence type="ECO:0000313" key="2">
    <source>
        <dbReference type="Proteomes" id="UP001595692"/>
    </source>
</evidence>
<evidence type="ECO:0000313" key="1">
    <source>
        <dbReference type="EMBL" id="MFC3912498.1"/>
    </source>
</evidence>
<comment type="caution">
    <text evidence="1">The sequence shown here is derived from an EMBL/GenBank/DDBJ whole genome shotgun (WGS) entry which is preliminary data.</text>
</comment>
<gene>
    <name evidence="1" type="ORF">ACFOSS_03320</name>
</gene>
<organism evidence="1 2">
    <name type="scientific">Pseudaeromonas sharmana</name>
    <dbReference type="NCBI Taxonomy" id="328412"/>
    <lineage>
        <taxon>Bacteria</taxon>
        <taxon>Pseudomonadati</taxon>
        <taxon>Pseudomonadota</taxon>
        <taxon>Gammaproteobacteria</taxon>
        <taxon>Aeromonadales</taxon>
        <taxon>Aeromonadaceae</taxon>
        <taxon>Pseudaeromonas</taxon>
    </lineage>
</organism>
<accession>A0ABV8CK56</accession>
<sequence>MDNSKFFIWINRINSIAILLLLLCGLGFSVIAILDGIFAHEKKQTLSFDNQQDSSHQEPALDLRLGQSYDVCGTDISYIELQTQPRSAGFSSGYHSDTKNILFSQLTTMENWWLFGANQQTIARITQLSASLGASSICDSGDTIAIMYEITAPDSDQRTLALSSPDGRHYQVISKDIDQLIESKVSRDGKFLITIEQVGDSAFFRKYAISQQEKITETVISHP</sequence>
<reference evidence="2" key="1">
    <citation type="journal article" date="2019" name="Int. J. Syst. Evol. Microbiol.">
        <title>The Global Catalogue of Microorganisms (GCM) 10K type strain sequencing project: providing services to taxonomists for standard genome sequencing and annotation.</title>
        <authorList>
            <consortium name="The Broad Institute Genomics Platform"/>
            <consortium name="The Broad Institute Genome Sequencing Center for Infectious Disease"/>
            <person name="Wu L."/>
            <person name="Ma J."/>
        </authorList>
    </citation>
    <scope>NUCLEOTIDE SEQUENCE [LARGE SCALE GENOMIC DNA]</scope>
    <source>
        <strain evidence="2">CCUG 54939</strain>
    </source>
</reference>
<keyword evidence="2" id="KW-1185">Reference proteome</keyword>
<name>A0ABV8CK56_9GAMM</name>
<protein>
    <submittedName>
        <fullName evidence="1">Uncharacterized protein</fullName>
    </submittedName>
</protein>
<dbReference type="Proteomes" id="UP001595692">
    <property type="component" value="Unassembled WGS sequence"/>
</dbReference>